<dbReference type="KEGG" id="vg:80517215"/>
<proteinExistence type="predicted"/>
<evidence type="ECO:0000313" key="1">
    <source>
        <dbReference type="EMBL" id="QKU33914.1"/>
    </source>
</evidence>
<dbReference type="RefSeq" id="YP_010780524.1">
    <property type="nucleotide sequence ID" value="NC_075038.1"/>
</dbReference>
<reference evidence="1" key="1">
    <citation type="submission" date="2017-06" db="EMBL/GenBank/DDBJ databases">
        <authorList>
            <person name="Assis F.L."/>
            <person name="Abrahao J.S."/>
            <person name="Silva L."/>
            <person name="Khalil J.B."/>
            <person name="Rodrigues R."/>
            <person name="Silva L.S."/>
            <person name="Boratto P."/>
            <person name="Andrade M."/>
            <person name="Kroon E.G."/>
            <person name="Ribeiro B."/>
            <person name="Bergier I."/>
            <person name="Seligmann H."/>
            <person name="Ghigo E."/>
            <person name="Colson P."/>
            <person name="Levasseur A."/>
            <person name="Raoult D."/>
            <person name="Scola B.L."/>
        </authorList>
    </citation>
    <scope>NUCLEOTIDE SEQUENCE</scope>
    <source>
        <strain evidence="1">Deep ocean</strain>
    </source>
</reference>
<protein>
    <submittedName>
        <fullName evidence="1">Uncharacterized protein</fullName>
    </submittedName>
</protein>
<organism evidence="1">
    <name type="scientific">Tupanvirus deep ocean</name>
    <dbReference type="NCBI Taxonomy" id="2126984"/>
    <lineage>
        <taxon>Viruses</taxon>
        <taxon>Varidnaviria</taxon>
        <taxon>Bamfordvirae</taxon>
        <taxon>Nucleocytoviricota</taxon>
        <taxon>Megaviricetes</taxon>
        <taxon>Imitervirales</taxon>
        <taxon>Mimiviridae</taxon>
        <taxon>Megamimivirinae</taxon>
        <taxon>Tupanvirus</taxon>
        <taxon>Tupanvirus altamarinense</taxon>
    </lineage>
</organism>
<sequence length="373" mass="43836">MSIIILYKMKVKKLVLNVNTWTNYKIEIVTNKNNYIKLSIEEESQFGSMIIKNMDNYAFSYYNDDKKKITIIIEYIDENYKINIKEDNIKIKQIHINDDLKLSFMDDIKKLYHLQEYNNDYEPAIFYGLIKSKDIEILEKNKSLKIIIWIGGDINFKINRTPKISKLIKKNIDRILAVPKIKHISISSFISTSLTELHLPFKMIPFMGVDFDRYKPIPKGQCIYLYTSLGCEQYYGYDYYKLIMEKYKHIRFIVTCCSIAYGSIKNKKATKYGIRYYTKEQLINDIYPQCFIGLRLTDHDGLSATVQELGLMGIKCVHNGCSPSALNYNSFDDICHHIDIEYKKIGQTDHSLANQVKKYLTIDPNFFNSEFHK</sequence>
<reference evidence="1" key="2">
    <citation type="journal article" date="2018" name="Nat. Commun.">
        <title>Tailed giant Tupanvirus possesses the most complete translational apparatus of the known virosphere.</title>
        <authorList>
            <person name="Abrahao J."/>
            <person name="Silva L."/>
            <person name="Silva L.S."/>
            <person name="Khalil J.Y.B."/>
            <person name="Rodrigues R."/>
            <person name="Arantes T."/>
            <person name="Assis F."/>
            <person name="Boratto P."/>
            <person name="Andrade M."/>
            <person name="Kroon E.G."/>
            <person name="Ribeiro B."/>
            <person name="Bergier I."/>
            <person name="Seligmann H."/>
            <person name="Ghigo E."/>
            <person name="Colson P."/>
            <person name="Levasseur A."/>
            <person name="Kroemer G."/>
            <person name="Raoult D."/>
            <person name="La Scola B."/>
        </authorList>
    </citation>
    <scope>NUCLEOTIDE SEQUENCE [LARGE SCALE GENOMIC DNA]</scope>
    <source>
        <strain evidence="1">Deep ocean</strain>
    </source>
</reference>
<dbReference type="GeneID" id="80517215"/>
<accession>A0A6N1NEN2</accession>
<dbReference type="EMBL" id="MF405918">
    <property type="protein sequence ID" value="QKU33914.1"/>
    <property type="molecule type" value="Genomic_DNA"/>
</dbReference>
<name>A0A6N1NEN2_9VIRU</name>